<feature type="region of interest" description="Disordered" evidence="1">
    <location>
        <begin position="68"/>
        <end position="117"/>
    </location>
</feature>
<feature type="compositionally biased region" description="Basic and acidic residues" evidence="1">
    <location>
        <begin position="68"/>
        <end position="90"/>
    </location>
</feature>
<organism evidence="2">
    <name type="scientific">Chromera velia CCMP2878</name>
    <dbReference type="NCBI Taxonomy" id="1169474"/>
    <lineage>
        <taxon>Eukaryota</taxon>
        <taxon>Sar</taxon>
        <taxon>Alveolata</taxon>
        <taxon>Colpodellida</taxon>
        <taxon>Chromeraceae</taxon>
        <taxon>Chromera</taxon>
    </lineage>
</organism>
<dbReference type="VEuPathDB" id="CryptoDB:Cvel_1331"/>
<feature type="compositionally biased region" description="Acidic residues" evidence="1">
    <location>
        <begin position="509"/>
        <end position="522"/>
    </location>
</feature>
<feature type="compositionally biased region" description="Acidic residues" evidence="1">
    <location>
        <begin position="91"/>
        <end position="100"/>
    </location>
</feature>
<accession>A0A0G4HSU4</accession>
<feature type="compositionally biased region" description="Low complexity" evidence="1">
    <location>
        <begin position="435"/>
        <end position="449"/>
    </location>
</feature>
<protein>
    <submittedName>
        <fullName evidence="2">Uncharacterized protein</fullName>
    </submittedName>
</protein>
<sequence length="522" mass="58314">MGNEASSAQGGGGTVQTQYMYMQGGSTKREDIMELLSRADHQSVNISPQVVMNGELNQGLEDAALTQKEAETKAKQKDLDLPLEEEKPVEAEPEEEEDADLLPVDKKPLRDSGPIPPEGEGRILNRWLDYENRRIVGERLIDRYHVQRELENTKVDEYVLDIIEQEVEVPEIIVKERIIHNPRIEFQERRVEVPVVKVKEEIREIPRVTTIEEVIEIEEEEVTEHVVKMPKYEYRERPVFVPGPVEVTVKIVEVPHVEYREVLAEPELQLVSSGPAKEVIIEKEVEVPLVEYRKVDVEQVFERPVPVDKVVEVPYPVYQDIWHVTPHFVGVPFEVKREVPYPVTTAVPYVIPVHQEHGGELEPSMSVGGIFGNWRPSLETGDPTTTQLAQPPDPRGIPTSLALRPQEMAVKPAYTINVQPEEGQGAGPTSPPLLASAMAGGTGAAPSPGGDREGGREVQEGVAHPYNQRPRVVEEKSTLAAPKVPEPNQAEVSLWDDLAGFFSGGGEVGEPDEEDEEFNLTF</sequence>
<feature type="region of interest" description="Disordered" evidence="1">
    <location>
        <begin position="419"/>
        <end position="489"/>
    </location>
</feature>
<dbReference type="AlphaFoldDB" id="A0A0G4HSU4"/>
<feature type="region of interest" description="Disordered" evidence="1">
    <location>
        <begin position="502"/>
        <end position="522"/>
    </location>
</feature>
<name>A0A0G4HSU4_9ALVE</name>
<evidence type="ECO:0000256" key="1">
    <source>
        <dbReference type="SAM" id="MobiDB-lite"/>
    </source>
</evidence>
<proteinExistence type="predicted"/>
<gene>
    <name evidence="2" type="ORF">Cvel_1331</name>
</gene>
<reference evidence="2" key="1">
    <citation type="submission" date="2014-11" db="EMBL/GenBank/DDBJ databases">
        <authorList>
            <person name="Otto D Thomas"/>
            <person name="Naeem Raeece"/>
        </authorList>
    </citation>
    <scope>NUCLEOTIDE SEQUENCE</scope>
</reference>
<feature type="compositionally biased region" description="Basic and acidic residues" evidence="1">
    <location>
        <begin position="450"/>
        <end position="459"/>
    </location>
</feature>
<dbReference type="EMBL" id="CDMZ01003750">
    <property type="protein sequence ID" value="CEM47464.1"/>
    <property type="molecule type" value="Genomic_DNA"/>
</dbReference>
<evidence type="ECO:0000313" key="2">
    <source>
        <dbReference type="EMBL" id="CEM47464.1"/>
    </source>
</evidence>
<feature type="region of interest" description="Disordered" evidence="1">
    <location>
        <begin position="372"/>
        <end position="400"/>
    </location>
</feature>